<feature type="compositionally biased region" description="Polar residues" evidence="3">
    <location>
        <begin position="34"/>
        <end position="43"/>
    </location>
</feature>
<dbReference type="GO" id="GO:0032580">
    <property type="term" value="C:Golgi cisterna membrane"/>
    <property type="evidence" value="ECO:0007669"/>
    <property type="project" value="TreeGrafter"/>
</dbReference>
<feature type="coiled-coil region" evidence="2">
    <location>
        <begin position="721"/>
        <end position="748"/>
    </location>
</feature>
<feature type="coiled-coil region" evidence="2">
    <location>
        <begin position="777"/>
        <end position="828"/>
    </location>
</feature>
<dbReference type="PANTHER" id="PTHR10881">
    <property type="entry name" value="GOLGIN SUBFAMILY A MEMBER-RELATED"/>
    <property type="match status" value="1"/>
</dbReference>
<dbReference type="OMA" id="IQVIIAE"/>
<dbReference type="GO" id="GO:0005801">
    <property type="term" value="C:cis-Golgi network"/>
    <property type="evidence" value="ECO:0007669"/>
    <property type="project" value="TreeGrafter"/>
</dbReference>
<feature type="region of interest" description="Disordered" evidence="3">
    <location>
        <begin position="1"/>
        <end position="83"/>
    </location>
</feature>
<dbReference type="AlphaFoldDB" id="A0A915IAQ3"/>
<dbReference type="InterPro" id="IPR024858">
    <property type="entry name" value="GOLGA"/>
</dbReference>
<feature type="compositionally biased region" description="Polar residues" evidence="3">
    <location>
        <begin position="72"/>
        <end position="83"/>
    </location>
</feature>
<dbReference type="Pfam" id="PF15070">
    <property type="entry name" value="GOLGA2L5"/>
    <property type="match status" value="1"/>
</dbReference>
<keyword evidence="1 2" id="KW-0175">Coiled coil</keyword>
<keyword evidence="5" id="KW-1185">Reference proteome</keyword>
<feature type="coiled-coil region" evidence="2">
    <location>
        <begin position="142"/>
        <end position="305"/>
    </location>
</feature>
<evidence type="ECO:0000256" key="1">
    <source>
        <dbReference type="ARBA" id="ARBA00023054"/>
    </source>
</evidence>
<evidence type="ECO:0000313" key="6">
    <source>
        <dbReference type="WBParaSite" id="nRc.2.0.1.t10853-RA"/>
    </source>
</evidence>
<feature type="region of interest" description="Disordered" evidence="3">
    <location>
        <begin position="893"/>
        <end position="939"/>
    </location>
</feature>
<feature type="coiled-coil region" evidence="2">
    <location>
        <begin position="404"/>
        <end position="504"/>
    </location>
</feature>
<proteinExistence type="predicted"/>
<evidence type="ECO:0000256" key="2">
    <source>
        <dbReference type="SAM" id="Coils"/>
    </source>
</evidence>
<accession>A0A915IAQ3</accession>
<feature type="coiled-coil region" evidence="2">
    <location>
        <begin position="627"/>
        <end position="697"/>
    </location>
</feature>
<evidence type="ECO:0000256" key="3">
    <source>
        <dbReference type="SAM" id="MobiDB-lite"/>
    </source>
</evidence>
<feature type="coiled-coil region" evidence="2">
    <location>
        <begin position="351"/>
        <end position="378"/>
    </location>
</feature>
<feature type="coiled-coil region" evidence="2">
    <location>
        <begin position="529"/>
        <end position="591"/>
    </location>
</feature>
<reference evidence="6" key="1">
    <citation type="submission" date="2022-11" db="UniProtKB">
        <authorList>
            <consortium name="WormBaseParasite"/>
        </authorList>
    </citation>
    <scope>IDENTIFICATION</scope>
</reference>
<protein>
    <submittedName>
        <fullName evidence="6">Golgin subfamily A conserved domain-containing protein</fullName>
    </submittedName>
</protein>
<organism evidence="5 6">
    <name type="scientific">Romanomermis culicivorax</name>
    <name type="common">Nematode worm</name>
    <dbReference type="NCBI Taxonomy" id="13658"/>
    <lineage>
        <taxon>Eukaryota</taxon>
        <taxon>Metazoa</taxon>
        <taxon>Ecdysozoa</taxon>
        <taxon>Nematoda</taxon>
        <taxon>Enoplea</taxon>
        <taxon>Dorylaimia</taxon>
        <taxon>Mermithida</taxon>
        <taxon>Mermithoidea</taxon>
        <taxon>Mermithidae</taxon>
        <taxon>Romanomermis</taxon>
    </lineage>
</organism>
<dbReference type="PANTHER" id="PTHR10881:SF46">
    <property type="entry name" value="GOLGIN SUBFAMILY A MEMBER 2"/>
    <property type="match status" value="1"/>
</dbReference>
<name>A0A915IAQ3_ROMCU</name>
<dbReference type="InterPro" id="IPR043976">
    <property type="entry name" value="GOLGA_cons_dom"/>
</dbReference>
<dbReference type="WBParaSite" id="nRc.2.0.1.t10853-RA">
    <property type="protein sequence ID" value="nRc.2.0.1.t10853-RA"/>
    <property type="gene ID" value="nRc.2.0.1.g10853"/>
</dbReference>
<feature type="compositionally biased region" description="Polar residues" evidence="3">
    <location>
        <begin position="1"/>
        <end position="12"/>
    </location>
</feature>
<dbReference type="GO" id="GO:0000137">
    <property type="term" value="C:Golgi cis cisterna"/>
    <property type="evidence" value="ECO:0007669"/>
    <property type="project" value="TreeGrafter"/>
</dbReference>
<dbReference type="Proteomes" id="UP000887565">
    <property type="component" value="Unplaced"/>
</dbReference>
<evidence type="ECO:0000313" key="5">
    <source>
        <dbReference type="Proteomes" id="UP000887565"/>
    </source>
</evidence>
<feature type="compositionally biased region" description="Low complexity" evidence="3">
    <location>
        <begin position="921"/>
        <end position="934"/>
    </location>
</feature>
<feature type="domain" description="Golgin subfamily A conserved" evidence="4">
    <location>
        <begin position="451"/>
        <end position="882"/>
    </location>
</feature>
<sequence length="1011" mass="116489">MNSNFQLKSFQQHQHRQSIPDGSIVTSGGGPQSRPLSATLSHSSADESLGGESSKSAPHNNRARGRNEAVFEQNSDVSTNGDIQKLNSDRFSLNGTDRTITDQQYISSNFNMNSEFSHDESSSPFEKVNYSSKKESSINVENTSLMEENANLKTVCSQLETQLKDLNNHYAQLYSAYQNSINDSSDGNVKHNSLEHLKEEINRHLQTMTVLIQEKSDLQTQLKHTSIVLSQKSDENDRLKQELKSFQTNTNSLDNLKSTNRLLEESFERQTDQLNRCRQEVAQLQAKLTETLQDKSEANARYKQRCKEFDALSIELVGVKQSLALKDMYLQQISAQTNQDHEQANVQNQNFAVLQLENQNLSQQILALQQSLQESQWQSEQSKERYEFFGRQLRTKLDELTDGNQKLTTENASLKSINDKMNEELKKLEILSSKVDKNCDNLNEANRIDENLKSKIEELEEKLRISAEEIQNLKVQLQEKVHFINESQENLDDKDRRLRQLEEYLDTVTTVDSNAKSLLEQLHNEKAATSRCMGQNLQLKRQLQELEEKFVSIRNEEMELATTVESLEHSLKISRNEIEQKDAELQKLTFKHREEIASLKSHVGESLRQDCRDERLEDTIRHYKQLYENCGQELQRSQNRVQILEAELEYHRKNHEKSPNGDVNDNQETMEKLNRELEETTQRLRRLSSENQELHRIMDQNAADENQNTIHVELGRAVDRCTFLSQENERLRNTVAALNDQLERVTSGTMVIPNNGRKSPEFRNDDQSSVCSEHFELKRDKDTMQNLKAVTEQLQQRLKRALDQNADLHDQNEQLEHLIIKLQNETDTIGEYVTLYQHQRKLIKDKLKEKEDYVAKLSHEYALTQSKLTELQNLMVDLLKSRQVLSAYDIKKVTKRPSPGPPTKIAPRPERLSETLVDETSSPGSPISRSPSVPFDDNGQITEELSREFTVLENPSSNENSSFSSKNDGQATVDKILKILTELQKPDLINKLPPCDRNLHCKYCRGHMIVL</sequence>
<evidence type="ECO:0000259" key="4">
    <source>
        <dbReference type="Pfam" id="PF15070"/>
    </source>
</evidence>
<dbReference type="GO" id="GO:0007030">
    <property type="term" value="P:Golgi organization"/>
    <property type="evidence" value="ECO:0007669"/>
    <property type="project" value="TreeGrafter"/>
</dbReference>